<evidence type="ECO:0000256" key="1">
    <source>
        <dbReference type="SAM" id="Phobius"/>
    </source>
</evidence>
<keyword evidence="1" id="KW-0472">Membrane</keyword>
<protein>
    <submittedName>
        <fullName evidence="2">ATPase subunit 8</fullName>
    </submittedName>
</protein>
<keyword evidence="2" id="KW-0496">Mitochondrion</keyword>
<name>A0A8T9ZXX0_9HEMI</name>
<keyword evidence="1" id="KW-1133">Transmembrane helix</keyword>
<dbReference type="AlphaFoldDB" id="A0A8T9ZXX0"/>
<evidence type="ECO:0000313" key="2">
    <source>
        <dbReference type="EMBL" id="UPL65354.1"/>
    </source>
</evidence>
<sequence>MPQMSPLWWEILFIMFILSFMFINMIMFWGIDSMMETKKFKLNNKVMNWKW</sequence>
<organism evidence="2">
    <name type="scientific">Meschia woodwardi</name>
    <dbReference type="NCBI Taxonomy" id="2813447"/>
    <lineage>
        <taxon>Eukaryota</taxon>
        <taxon>Metazoa</taxon>
        <taxon>Ecdysozoa</taxon>
        <taxon>Arthropoda</taxon>
        <taxon>Hexapoda</taxon>
        <taxon>Insecta</taxon>
        <taxon>Pterygota</taxon>
        <taxon>Neoptera</taxon>
        <taxon>Paraneoptera</taxon>
        <taxon>Hemiptera</taxon>
        <taxon>Heteroptera</taxon>
        <taxon>Panheteroptera</taxon>
        <taxon>Pentatomomorpha</taxon>
        <taxon>Lygaeoidea</taxon>
        <taxon>Meschiidae</taxon>
        <taxon>Meschia</taxon>
    </lineage>
</organism>
<reference evidence="2" key="1">
    <citation type="journal article" date="2022" name="Cladistics">
        <title>Diversification of the phytophagous lineages of true bugs (Insecta: Hemiptera: Heteroptera) shortly after that of the flowering plants.</title>
        <authorList>
            <person name="Ye F."/>
            <person name="Kment P."/>
            <person name="Redei D."/>
            <person name="Luo J.Y."/>
            <person name="Wang Y.H."/>
            <person name="Kuechler S.M."/>
            <person name="Zhang W.W."/>
            <person name="Chen P.P."/>
            <person name="Wu H.Y."/>
            <person name="Wu Y.Z."/>
            <person name="Sun X.Y."/>
            <person name="Ding L."/>
            <person name="Wang Y.R."/>
            <person name="Xie Q."/>
        </authorList>
    </citation>
    <scope>NUCLEOTIDE SEQUENCE</scope>
</reference>
<keyword evidence="1" id="KW-0812">Transmembrane</keyword>
<feature type="transmembrane region" description="Helical" evidence="1">
    <location>
        <begin position="6"/>
        <end position="31"/>
    </location>
</feature>
<proteinExistence type="predicted"/>
<accession>A0A8T9ZXX0</accession>
<dbReference type="EMBL" id="MW619650">
    <property type="protein sequence ID" value="UPL65354.1"/>
    <property type="molecule type" value="Genomic_DNA"/>
</dbReference>
<geneLocation type="mitochondrion" evidence="2"/>